<proteinExistence type="predicted"/>
<keyword evidence="1" id="KW-1133">Transmembrane helix</keyword>
<accession>A0A2M8PZR8</accession>
<keyword evidence="1" id="KW-0812">Transmembrane</keyword>
<dbReference type="AlphaFoldDB" id="A0A2M8PZR8"/>
<comment type="caution">
    <text evidence="2">The sequence shown here is derived from an EMBL/GenBank/DDBJ whole genome shotgun (WGS) entry which is preliminary data.</text>
</comment>
<name>A0A2M8PZR8_9CHLR</name>
<evidence type="ECO:0000313" key="3">
    <source>
        <dbReference type="Proteomes" id="UP000228947"/>
    </source>
</evidence>
<dbReference type="EMBL" id="PGTL01000005">
    <property type="protein sequence ID" value="PJF43042.1"/>
    <property type="molecule type" value="Genomic_DNA"/>
</dbReference>
<reference evidence="2 3" key="1">
    <citation type="submission" date="2017-11" db="EMBL/GenBank/DDBJ databases">
        <title>Evolution of Phototrophy in the Chloroflexi Phylum Driven by Horizontal Gene Transfer.</title>
        <authorList>
            <person name="Ward L.M."/>
            <person name="Hemp J."/>
            <person name="Shih P.M."/>
            <person name="Mcglynn S.E."/>
            <person name="Fischer W."/>
        </authorList>
    </citation>
    <scope>NUCLEOTIDE SEQUENCE [LARGE SCALE GENOMIC DNA]</scope>
    <source>
        <strain evidence="2">CP1_1M</strain>
    </source>
</reference>
<evidence type="ECO:0000256" key="1">
    <source>
        <dbReference type="SAM" id="Phobius"/>
    </source>
</evidence>
<dbReference type="Proteomes" id="UP000228947">
    <property type="component" value="Unassembled WGS sequence"/>
</dbReference>
<protein>
    <submittedName>
        <fullName evidence="2">Uncharacterized protein</fullName>
    </submittedName>
</protein>
<evidence type="ECO:0000313" key="2">
    <source>
        <dbReference type="EMBL" id="PJF43042.1"/>
    </source>
</evidence>
<feature type="transmembrane region" description="Helical" evidence="1">
    <location>
        <begin position="95"/>
        <end position="113"/>
    </location>
</feature>
<organism evidence="2 3">
    <name type="scientific">Candidatus Thermofonsia Clade 1 bacterium</name>
    <dbReference type="NCBI Taxonomy" id="2364210"/>
    <lineage>
        <taxon>Bacteria</taxon>
        <taxon>Bacillati</taxon>
        <taxon>Chloroflexota</taxon>
        <taxon>Candidatus Thermofontia</taxon>
        <taxon>Candidatus Thermofonsia Clade 1</taxon>
    </lineage>
</organism>
<keyword evidence="1" id="KW-0472">Membrane</keyword>
<sequence length="118" mass="13212">MKSKHAPLWLKAAAIAVILFYLVLMLASVANYANATPVSDEWHELMNSGIAIKTAQGKLTWRDLTVNYTGHNLIVPRLLTALNTLVFRYDPRAEMLISIGLLWLIFGALALFARRLFA</sequence>
<gene>
    <name evidence="2" type="ORF">CUN50_01965</name>
</gene>